<dbReference type="EMBL" id="HF935352">
    <property type="protein sequence ID" value="CCX29719.1"/>
    <property type="molecule type" value="Genomic_DNA"/>
</dbReference>
<keyword evidence="1" id="KW-1133">Transmembrane helix</keyword>
<feature type="transmembrane region" description="Helical" evidence="1">
    <location>
        <begin position="12"/>
        <end position="34"/>
    </location>
</feature>
<reference evidence="2 3" key="1">
    <citation type="journal article" date="2013" name="PLoS Genet.">
        <title>The genome and development-dependent transcriptomes of Pyronema confluens: a window into fungal evolution.</title>
        <authorList>
            <person name="Traeger S."/>
            <person name="Altegoer F."/>
            <person name="Freitag M."/>
            <person name="Gabaldon T."/>
            <person name="Kempken F."/>
            <person name="Kumar A."/>
            <person name="Marcet-Houben M."/>
            <person name="Poggeler S."/>
            <person name="Stajich J.E."/>
            <person name="Nowrousian M."/>
        </authorList>
    </citation>
    <scope>NUCLEOTIDE SEQUENCE [LARGE SCALE GENOMIC DNA]</scope>
    <source>
        <strain evidence="3">CBS 100304</strain>
        <tissue evidence="2">Vegetative mycelium</tissue>
    </source>
</reference>
<dbReference type="AlphaFoldDB" id="U4LC99"/>
<dbReference type="Proteomes" id="UP000018144">
    <property type="component" value="Unassembled WGS sequence"/>
</dbReference>
<keyword evidence="3" id="KW-1185">Reference proteome</keyword>
<organism evidence="2 3">
    <name type="scientific">Pyronema omphalodes (strain CBS 100304)</name>
    <name type="common">Pyronema confluens</name>
    <dbReference type="NCBI Taxonomy" id="1076935"/>
    <lineage>
        <taxon>Eukaryota</taxon>
        <taxon>Fungi</taxon>
        <taxon>Dikarya</taxon>
        <taxon>Ascomycota</taxon>
        <taxon>Pezizomycotina</taxon>
        <taxon>Pezizomycetes</taxon>
        <taxon>Pezizales</taxon>
        <taxon>Pyronemataceae</taxon>
        <taxon>Pyronema</taxon>
    </lineage>
</organism>
<keyword evidence="1" id="KW-0472">Membrane</keyword>
<evidence type="ECO:0000313" key="2">
    <source>
        <dbReference type="EMBL" id="CCX29719.1"/>
    </source>
</evidence>
<sequence>MPQYFAPRISAIFINLILDIGIAVSVLALFFTLIQQMRARTDVLLGNLRVEEIGMVNV</sequence>
<keyword evidence="1" id="KW-0812">Transmembrane</keyword>
<name>U4LC99_PYROM</name>
<evidence type="ECO:0000313" key="3">
    <source>
        <dbReference type="Proteomes" id="UP000018144"/>
    </source>
</evidence>
<accession>U4LC99</accession>
<evidence type="ECO:0000256" key="1">
    <source>
        <dbReference type="SAM" id="Phobius"/>
    </source>
</evidence>
<protein>
    <submittedName>
        <fullName evidence="2">Uncharacterized protein</fullName>
    </submittedName>
</protein>
<gene>
    <name evidence="2" type="ORF">PCON_07045</name>
</gene>
<proteinExistence type="predicted"/>